<dbReference type="RefSeq" id="WP_144042058.1">
    <property type="nucleotide sequence ID" value="NZ_BMPL01000033.1"/>
</dbReference>
<reference evidence="2" key="1">
    <citation type="submission" date="2019-07" db="EMBL/GenBank/DDBJ databases">
        <title>Shewanella sp. YLB-08 draft genomic sequence.</title>
        <authorList>
            <person name="Yu L."/>
        </authorList>
    </citation>
    <scope>NUCLEOTIDE SEQUENCE [LARGE SCALE GENOMIC DNA]</scope>
    <source>
        <strain evidence="2">JCM 20706</strain>
    </source>
</reference>
<organism evidence="1 2">
    <name type="scientific">Shewanella hanedai</name>
    <name type="common">Alteromonas hanedai</name>
    <dbReference type="NCBI Taxonomy" id="25"/>
    <lineage>
        <taxon>Bacteria</taxon>
        <taxon>Pseudomonadati</taxon>
        <taxon>Pseudomonadota</taxon>
        <taxon>Gammaproteobacteria</taxon>
        <taxon>Alteromonadales</taxon>
        <taxon>Shewanellaceae</taxon>
        <taxon>Shewanella</taxon>
    </lineage>
</organism>
<dbReference type="EMBL" id="VKGK01000033">
    <property type="protein sequence ID" value="TRY12442.1"/>
    <property type="molecule type" value="Genomic_DNA"/>
</dbReference>
<dbReference type="OrthoDB" id="5593192at2"/>
<accession>A0A553JJ05</accession>
<comment type="caution">
    <text evidence="1">The sequence shown here is derived from an EMBL/GenBank/DDBJ whole genome shotgun (WGS) entry which is preliminary data.</text>
</comment>
<gene>
    <name evidence="1" type="ORF">FN961_20625</name>
</gene>
<evidence type="ECO:0000313" key="2">
    <source>
        <dbReference type="Proteomes" id="UP000318126"/>
    </source>
</evidence>
<protein>
    <submittedName>
        <fullName evidence="1">Replication protein RepA</fullName>
    </submittedName>
</protein>
<proteinExistence type="predicted"/>
<sequence>MSLTDLKRRKKKSPRDSISVDDFIEDANNYAFGQQSAVSRNKKKLKQAQLNGLDKHSTKIFKHATFSLTEDAIIVLDDLATQSKIAKSRLLRILIHDFFDKCDTEKRQIISNSED</sequence>
<keyword evidence="2" id="KW-1185">Reference proteome</keyword>
<dbReference type="AlphaFoldDB" id="A0A553JJ05"/>
<evidence type="ECO:0000313" key="1">
    <source>
        <dbReference type="EMBL" id="TRY12442.1"/>
    </source>
</evidence>
<dbReference type="Proteomes" id="UP000318126">
    <property type="component" value="Unassembled WGS sequence"/>
</dbReference>
<name>A0A553JJ05_SHEHA</name>